<sequence length="337" mass="36903">MSTEGHTLNELLGRILIIGGTGFVGTHCLRDVLKHGGPNVQVYTFNRTIAPKEKQVPNVTYLQADLGDSNAVLKAVQEAQPTVVLHLASPKPFIESNAVYESSNIRGTKNLLAACDQVSTVKALVYCSSVSVIDDGKIQTLHGDESWPVLFAPEQKSFYWHSKAMAETLILGHNSSKMLTTALRVTAIFGEDDEQIIGGLIDQAKKGALGVQIGDGRNRQCWTYVGTVTQAHIHAARCLLREREKGVEEGMRVGGEAFYITNDEARPFWGFARQVAAEAGFPVQEDKASTSRATLRYTVAEQIFSMDKAKKRMGFIPKVTIDEGIKRSVGSFRGKSF</sequence>
<evidence type="ECO:0000313" key="4">
    <source>
        <dbReference type="EMBL" id="KAK4502044.1"/>
    </source>
</evidence>
<name>A0ABR0EKF7_ZASCE</name>
<dbReference type="SUPFAM" id="SSF51735">
    <property type="entry name" value="NAD(P)-binding Rossmann-fold domains"/>
    <property type="match status" value="1"/>
</dbReference>
<dbReference type="PANTHER" id="PTHR43245">
    <property type="entry name" value="BIFUNCTIONAL POLYMYXIN RESISTANCE PROTEIN ARNA"/>
    <property type="match status" value="1"/>
</dbReference>
<evidence type="ECO:0000259" key="3">
    <source>
        <dbReference type="Pfam" id="PF01073"/>
    </source>
</evidence>
<accession>A0ABR0EKF7</accession>
<comment type="caution">
    <text evidence="4">The sequence shown here is derived from an EMBL/GenBank/DDBJ whole genome shotgun (WGS) entry which is preliminary data.</text>
</comment>
<reference evidence="4 5" key="1">
    <citation type="journal article" date="2023" name="G3 (Bethesda)">
        <title>A chromosome-level genome assembly of Zasmidium syzygii isolated from banana leaves.</title>
        <authorList>
            <person name="van Westerhoven A.C."/>
            <person name="Mehrabi R."/>
            <person name="Talebi R."/>
            <person name="Steentjes M.B.F."/>
            <person name="Corcolon B."/>
            <person name="Chong P.A."/>
            <person name="Kema G.H.J."/>
            <person name="Seidl M.F."/>
        </authorList>
    </citation>
    <scope>NUCLEOTIDE SEQUENCE [LARGE SCALE GENOMIC DNA]</scope>
    <source>
        <strain evidence="4 5">P124</strain>
    </source>
</reference>
<dbReference type="Proteomes" id="UP001305779">
    <property type="component" value="Unassembled WGS sequence"/>
</dbReference>
<evidence type="ECO:0000256" key="2">
    <source>
        <dbReference type="ARBA" id="ARBA00023002"/>
    </source>
</evidence>
<dbReference type="EMBL" id="JAXOVC010000005">
    <property type="protein sequence ID" value="KAK4502044.1"/>
    <property type="molecule type" value="Genomic_DNA"/>
</dbReference>
<evidence type="ECO:0000256" key="1">
    <source>
        <dbReference type="ARBA" id="ARBA00009219"/>
    </source>
</evidence>
<dbReference type="PANTHER" id="PTHR43245:SF51">
    <property type="entry name" value="SHORT CHAIN DEHYDROGENASE_REDUCTASE FAMILY 42E, MEMBER 2"/>
    <property type="match status" value="1"/>
</dbReference>
<comment type="similarity">
    <text evidence="1">Belongs to the 3-beta-HSD family.</text>
</comment>
<dbReference type="InterPro" id="IPR036291">
    <property type="entry name" value="NAD(P)-bd_dom_sf"/>
</dbReference>
<evidence type="ECO:0000313" key="5">
    <source>
        <dbReference type="Proteomes" id="UP001305779"/>
    </source>
</evidence>
<keyword evidence="2" id="KW-0560">Oxidoreductase</keyword>
<keyword evidence="5" id="KW-1185">Reference proteome</keyword>
<protein>
    <recommendedName>
        <fullName evidence="3">3-beta hydroxysteroid dehydrogenase/isomerase domain-containing protein</fullName>
    </recommendedName>
</protein>
<feature type="domain" description="3-beta hydroxysteroid dehydrogenase/isomerase" evidence="3">
    <location>
        <begin position="16"/>
        <end position="283"/>
    </location>
</feature>
<dbReference type="Gene3D" id="3.40.50.720">
    <property type="entry name" value="NAD(P)-binding Rossmann-like Domain"/>
    <property type="match status" value="1"/>
</dbReference>
<dbReference type="InterPro" id="IPR050177">
    <property type="entry name" value="Lipid_A_modif_metabolic_enz"/>
</dbReference>
<dbReference type="Pfam" id="PF01073">
    <property type="entry name" value="3Beta_HSD"/>
    <property type="match status" value="1"/>
</dbReference>
<proteinExistence type="inferred from homology"/>
<dbReference type="InterPro" id="IPR002225">
    <property type="entry name" value="3Beta_OHSteriod_DH/Estase"/>
</dbReference>
<gene>
    <name evidence="4" type="ORF">PRZ48_007855</name>
</gene>
<organism evidence="4 5">
    <name type="scientific">Zasmidium cellare</name>
    <name type="common">Wine cellar mold</name>
    <name type="synonym">Racodium cellare</name>
    <dbReference type="NCBI Taxonomy" id="395010"/>
    <lineage>
        <taxon>Eukaryota</taxon>
        <taxon>Fungi</taxon>
        <taxon>Dikarya</taxon>
        <taxon>Ascomycota</taxon>
        <taxon>Pezizomycotina</taxon>
        <taxon>Dothideomycetes</taxon>
        <taxon>Dothideomycetidae</taxon>
        <taxon>Mycosphaerellales</taxon>
        <taxon>Mycosphaerellaceae</taxon>
        <taxon>Zasmidium</taxon>
    </lineage>
</organism>